<dbReference type="CDD" id="cd05466">
    <property type="entry name" value="PBP2_LTTR_substrate"/>
    <property type="match status" value="1"/>
</dbReference>
<name>A0ABR5AKU7_9BACL</name>
<dbReference type="SUPFAM" id="SSF53850">
    <property type="entry name" value="Periplasmic binding protein-like II"/>
    <property type="match status" value="1"/>
</dbReference>
<keyword evidence="3" id="KW-0238">DNA-binding</keyword>
<evidence type="ECO:0000256" key="1">
    <source>
        <dbReference type="ARBA" id="ARBA00009437"/>
    </source>
</evidence>
<dbReference type="SUPFAM" id="SSF46785">
    <property type="entry name" value="Winged helix' DNA-binding domain"/>
    <property type="match status" value="1"/>
</dbReference>
<accession>A0ABR5AKU7</accession>
<keyword evidence="4" id="KW-0804">Transcription</keyword>
<gene>
    <name evidence="6" type="ORF">SD70_05685</name>
</gene>
<reference evidence="6 7" key="1">
    <citation type="submission" date="2014-12" db="EMBL/GenBank/DDBJ databases">
        <title>Draft genome sequence of Paenibacillus kamchatkensis strain B-2647.</title>
        <authorList>
            <person name="Karlyshev A.V."/>
            <person name="Kudryashova E.B."/>
        </authorList>
    </citation>
    <scope>NUCLEOTIDE SEQUENCE [LARGE SCALE GENOMIC DNA]</scope>
    <source>
        <strain evidence="6 7">VKM B-2647</strain>
    </source>
</reference>
<dbReference type="RefSeq" id="WP_041046452.1">
    <property type="nucleotide sequence ID" value="NZ_JXAK01000007.1"/>
</dbReference>
<dbReference type="EMBL" id="JXAK01000007">
    <property type="protein sequence ID" value="KIL41619.1"/>
    <property type="molecule type" value="Genomic_DNA"/>
</dbReference>
<evidence type="ECO:0000313" key="6">
    <source>
        <dbReference type="EMBL" id="KIL41619.1"/>
    </source>
</evidence>
<dbReference type="PANTHER" id="PTHR30419:SF24">
    <property type="entry name" value="HTH-TYPE TRANSCRIPTIONAL REGULATOR CZCR"/>
    <property type="match status" value="1"/>
</dbReference>
<feature type="domain" description="HTH lysR-type" evidence="5">
    <location>
        <begin position="1"/>
        <end position="59"/>
    </location>
</feature>
<keyword evidence="2" id="KW-0805">Transcription regulation</keyword>
<dbReference type="Proteomes" id="UP000031967">
    <property type="component" value="Unassembled WGS sequence"/>
</dbReference>
<organism evidence="6 7">
    <name type="scientific">Gordoniibacillus kamchatkensis</name>
    <dbReference type="NCBI Taxonomy" id="1590651"/>
    <lineage>
        <taxon>Bacteria</taxon>
        <taxon>Bacillati</taxon>
        <taxon>Bacillota</taxon>
        <taxon>Bacilli</taxon>
        <taxon>Bacillales</taxon>
        <taxon>Paenibacillaceae</taxon>
        <taxon>Gordoniibacillus</taxon>
    </lineage>
</organism>
<evidence type="ECO:0000256" key="4">
    <source>
        <dbReference type="ARBA" id="ARBA00023163"/>
    </source>
</evidence>
<keyword evidence="7" id="KW-1185">Reference proteome</keyword>
<dbReference type="InterPro" id="IPR036388">
    <property type="entry name" value="WH-like_DNA-bd_sf"/>
</dbReference>
<evidence type="ECO:0000259" key="5">
    <source>
        <dbReference type="PROSITE" id="PS50931"/>
    </source>
</evidence>
<dbReference type="InterPro" id="IPR050950">
    <property type="entry name" value="HTH-type_LysR_regulators"/>
</dbReference>
<evidence type="ECO:0000256" key="3">
    <source>
        <dbReference type="ARBA" id="ARBA00023125"/>
    </source>
</evidence>
<dbReference type="InterPro" id="IPR005119">
    <property type="entry name" value="LysR_subst-bd"/>
</dbReference>
<protein>
    <recommendedName>
        <fullName evidence="5">HTH lysR-type domain-containing protein</fullName>
    </recommendedName>
</protein>
<dbReference type="Gene3D" id="3.40.190.290">
    <property type="match status" value="1"/>
</dbReference>
<evidence type="ECO:0000313" key="7">
    <source>
        <dbReference type="Proteomes" id="UP000031967"/>
    </source>
</evidence>
<comment type="caution">
    <text evidence="6">The sequence shown here is derived from an EMBL/GenBank/DDBJ whole genome shotgun (WGS) entry which is preliminary data.</text>
</comment>
<dbReference type="InterPro" id="IPR036390">
    <property type="entry name" value="WH_DNA-bd_sf"/>
</dbReference>
<sequence>MTITQLIVFVKVAELGSFTKAGQALNMTQPAVSHAISSLEAELGVVLLMRDRRKGLALSAVGQRILVHARGIVGLIDKIEQDVAAERGLETGTVRIGSFPSASAHFLPKIIGAFRRKHPNIEMVLLEGTYQEVEQRLLSREADVGFVTFPNKRLEVIPLAKDRMVVVLPHDHPLRQLPRIPLPKLDGEKFIISTGYEAPLLELFEQASIKPRTEFQVQNTSTLLKMIEEGLGLSIVAELALPGELPGVHVRELDPPLWRHFGLACPSFKEASPAVQLFVQIALETFS</sequence>
<dbReference type="PRINTS" id="PR00039">
    <property type="entry name" value="HTHLYSR"/>
</dbReference>
<dbReference type="Pfam" id="PF00126">
    <property type="entry name" value="HTH_1"/>
    <property type="match status" value="1"/>
</dbReference>
<evidence type="ECO:0000256" key="2">
    <source>
        <dbReference type="ARBA" id="ARBA00023015"/>
    </source>
</evidence>
<dbReference type="InterPro" id="IPR000847">
    <property type="entry name" value="LysR_HTH_N"/>
</dbReference>
<dbReference type="Pfam" id="PF03466">
    <property type="entry name" value="LysR_substrate"/>
    <property type="match status" value="1"/>
</dbReference>
<dbReference type="Gene3D" id="1.10.10.10">
    <property type="entry name" value="Winged helix-like DNA-binding domain superfamily/Winged helix DNA-binding domain"/>
    <property type="match status" value="1"/>
</dbReference>
<dbReference type="PROSITE" id="PS50931">
    <property type="entry name" value="HTH_LYSR"/>
    <property type="match status" value="1"/>
</dbReference>
<dbReference type="PANTHER" id="PTHR30419">
    <property type="entry name" value="HTH-TYPE TRANSCRIPTIONAL REGULATOR YBHD"/>
    <property type="match status" value="1"/>
</dbReference>
<proteinExistence type="inferred from homology"/>
<comment type="similarity">
    <text evidence="1">Belongs to the LysR transcriptional regulatory family.</text>
</comment>